<gene>
    <name evidence="14" type="ORF">FH610_000360</name>
</gene>
<evidence type="ECO:0000313" key="14">
    <source>
        <dbReference type="EMBL" id="KAB8187668.1"/>
    </source>
</evidence>
<dbReference type="InterPro" id="IPR015806">
    <property type="entry name" value="Pyrv_Knase_insert_dom_sf"/>
</dbReference>
<name>A0A5N6C4M0_9ACTN</name>
<keyword evidence="5" id="KW-0479">Metal-binding</keyword>
<dbReference type="PANTHER" id="PTHR11817">
    <property type="entry name" value="PYRUVATE KINASE"/>
    <property type="match status" value="1"/>
</dbReference>
<dbReference type="InterPro" id="IPR015813">
    <property type="entry name" value="Pyrv/PenolPyrv_kinase-like_dom"/>
</dbReference>
<comment type="pathway">
    <text evidence="1 12">Carbohydrate degradation; glycolysis; pyruvate from D-glyceraldehyde 3-phosphate: step 5/5.</text>
</comment>
<dbReference type="GO" id="GO:0000287">
    <property type="term" value="F:magnesium ion binding"/>
    <property type="evidence" value="ECO:0007669"/>
    <property type="project" value="InterPro"/>
</dbReference>
<reference evidence="14 15" key="1">
    <citation type="submission" date="2019-10" db="EMBL/GenBank/DDBJ databases">
        <title>Nonomuraea sp. nov., isolated from Phyllanthus amarus.</title>
        <authorList>
            <person name="Klykleung N."/>
            <person name="Tanasupawat S."/>
        </authorList>
    </citation>
    <scope>NUCLEOTIDE SEQUENCE [LARGE SCALE GENOMIC DNA]</scope>
    <source>
        <strain evidence="14 15">CR1-09</strain>
    </source>
</reference>
<organism evidence="14 15">
    <name type="scientific">Microbispora catharanthi</name>
    <dbReference type="NCBI Taxonomy" id="1712871"/>
    <lineage>
        <taxon>Bacteria</taxon>
        <taxon>Bacillati</taxon>
        <taxon>Actinomycetota</taxon>
        <taxon>Actinomycetes</taxon>
        <taxon>Streptosporangiales</taxon>
        <taxon>Streptosporangiaceae</taxon>
        <taxon>Microbispora</taxon>
    </lineage>
</organism>
<evidence type="ECO:0000256" key="6">
    <source>
        <dbReference type="ARBA" id="ARBA00022741"/>
    </source>
</evidence>
<evidence type="ECO:0000256" key="9">
    <source>
        <dbReference type="ARBA" id="ARBA00022842"/>
    </source>
</evidence>
<dbReference type="AlphaFoldDB" id="A0A5N6C4M0"/>
<comment type="similarity">
    <text evidence="2 12">Belongs to the pyruvate kinase family.</text>
</comment>
<dbReference type="SUPFAM" id="SSF51621">
    <property type="entry name" value="Phosphoenolpyruvate/pyruvate domain"/>
    <property type="match status" value="1"/>
</dbReference>
<dbReference type="InterPro" id="IPR001697">
    <property type="entry name" value="Pyr_Knase"/>
</dbReference>
<keyword evidence="10 12" id="KW-0324">Glycolysis</keyword>
<keyword evidence="15" id="KW-1185">Reference proteome</keyword>
<keyword evidence="4 12" id="KW-0808">Transferase</keyword>
<dbReference type="GO" id="GO:0016301">
    <property type="term" value="F:kinase activity"/>
    <property type="evidence" value="ECO:0007669"/>
    <property type="project" value="UniProtKB-KW"/>
</dbReference>
<sequence>MPIPIFRTVLIAVRECPTGVDRTPAEGVSMRTDIFTTLSNRNETWPAPADLLAAGCTGVRIIAKGNILPLLDRGELTPWIHAARDGGLRVLLDLPGDKPLVRRLTGALHLVAGDEVVLADSTENAPRRKPGSRVMEIDHGRRLLDAVAVGDEIVVADGAYVFVVNAVNSAEVTTRCVASSPMTLSARSVGRRSTALSISCPTAPELELAARLGPVLADAVVVSFCEQASQITRIRESAAGVTVFAKIESARGYAEAERIAEAADGVLVGRHDLGVELDPSAVCEVVRNTVELCRRVGRPVVVGSRILESLCDRSTPSATDLADVRRLLRLGVDGLLVAGSISVLDPLRAVRVLRDLCG</sequence>
<dbReference type="Pfam" id="PF00224">
    <property type="entry name" value="PK"/>
    <property type="match status" value="1"/>
</dbReference>
<evidence type="ECO:0000256" key="8">
    <source>
        <dbReference type="ARBA" id="ARBA00022840"/>
    </source>
</evidence>
<evidence type="ECO:0000259" key="13">
    <source>
        <dbReference type="Pfam" id="PF00224"/>
    </source>
</evidence>
<evidence type="ECO:0000256" key="4">
    <source>
        <dbReference type="ARBA" id="ARBA00022679"/>
    </source>
</evidence>
<evidence type="ECO:0000256" key="12">
    <source>
        <dbReference type="RuleBase" id="RU000504"/>
    </source>
</evidence>
<accession>A0A5N6C4M0</accession>
<dbReference type="GO" id="GO:0030955">
    <property type="term" value="F:potassium ion binding"/>
    <property type="evidence" value="ECO:0007669"/>
    <property type="project" value="InterPro"/>
</dbReference>
<dbReference type="EMBL" id="VDMA02000001">
    <property type="protein sequence ID" value="KAB8187668.1"/>
    <property type="molecule type" value="Genomic_DNA"/>
</dbReference>
<dbReference type="InterPro" id="IPR015793">
    <property type="entry name" value="Pyrv_Knase_brl"/>
</dbReference>
<dbReference type="RefSeq" id="WP_139572115.1">
    <property type="nucleotide sequence ID" value="NZ_VDMA02000001.1"/>
</dbReference>
<keyword evidence="11" id="KW-0670">Pyruvate</keyword>
<evidence type="ECO:0000256" key="7">
    <source>
        <dbReference type="ARBA" id="ARBA00022777"/>
    </source>
</evidence>
<dbReference type="PRINTS" id="PR01050">
    <property type="entry name" value="PYRUVTKNASE"/>
</dbReference>
<evidence type="ECO:0000256" key="5">
    <source>
        <dbReference type="ARBA" id="ARBA00022723"/>
    </source>
</evidence>
<keyword evidence="7 12" id="KW-0418">Kinase</keyword>
<comment type="catalytic activity">
    <reaction evidence="12">
        <text>pyruvate + ATP = phosphoenolpyruvate + ADP + H(+)</text>
        <dbReference type="Rhea" id="RHEA:18157"/>
        <dbReference type="ChEBI" id="CHEBI:15361"/>
        <dbReference type="ChEBI" id="CHEBI:15378"/>
        <dbReference type="ChEBI" id="CHEBI:30616"/>
        <dbReference type="ChEBI" id="CHEBI:58702"/>
        <dbReference type="ChEBI" id="CHEBI:456216"/>
        <dbReference type="EC" id="2.7.1.40"/>
    </reaction>
</comment>
<evidence type="ECO:0000256" key="11">
    <source>
        <dbReference type="ARBA" id="ARBA00023317"/>
    </source>
</evidence>
<keyword evidence="6" id="KW-0547">Nucleotide-binding</keyword>
<feature type="domain" description="Pyruvate kinase barrel" evidence="13">
    <location>
        <begin position="84"/>
        <end position="339"/>
    </location>
</feature>
<dbReference type="Gene3D" id="3.20.20.60">
    <property type="entry name" value="Phosphoenolpyruvate-binding domains"/>
    <property type="match status" value="1"/>
</dbReference>
<dbReference type="Gene3D" id="2.40.33.10">
    <property type="entry name" value="PK beta-barrel domain-like"/>
    <property type="match status" value="1"/>
</dbReference>
<evidence type="ECO:0000256" key="10">
    <source>
        <dbReference type="ARBA" id="ARBA00023152"/>
    </source>
</evidence>
<evidence type="ECO:0000313" key="15">
    <source>
        <dbReference type="Proteomes" id="UP000313066"/>
    </source>
</evidence>
<evidence type="ECO:0000256" key="2">
    <source>
        <dbReference type="ARBA" id="ARBA00008663"/>
    </source>
</evidence>
<dbReference type="Proteomes" id="UP000313066">
    <property type="component" value="Unassembled WGS sequence"/>
</dbReference>
<dbReference type="InterPro" id="IPR040442">
    <property type="entry name" value="Pyrv_kinase-like_dom_sf"/>
</dbReference>
<proteinExistence type="inferred from homology"/>
<dbReference type="UniPathway" id="UPA00109">
    <property type="reaction ID" value="UER00188"/>
</dbReference>
<comment type="caution">
    <text evidence="14">The sequence shown here is derived from an EMBL/GenBank/DDBJ whole genome shotgun (WGS) entry which is preliminary data.</text>
</comment>
<protein>
    <recommendedName>
        <fullName evidence="3 12">Pyruvate kinase</fullName>
        <ecNumber evidence="3 12">2.7.1.40</ecNumber>
    </recommendedName>
</protein>
<evidence type="ECO:0000256" key="3">
    <source>
        <dbReference type="ARBA" id="ARBA00012142"/>
    </source>
</evidence>
<dbReference type="GO" id="GO:0004743">
    <property type="term" value="F:pyruvate kinase activity"/>
    <property type="evidence" value="ECO:0007669"/>
    <property type="project" value="UniProtKB-EC"/>
</dbReference>
<keyword evidence="9 12" id="KW-0460">Magnesium</keyword>
<dbReference type="EC" id="2.7.1.40" evidence="3 12"/>
<dbReference type="GO" id="GO:0005524">
    <property type="term" value="F:ATP binding"/>
    <property type="evidence" value="ECO:0007669"/>
    <property type="project" value="UniProtKB-KW"/>
</dbReference>
<keyword evidence="8" id="KW-0067">ATP-binding</keyword>
<evidence type="ECO:0000256" key="1">
    <source>
        <dbReference type="ARBA" id="ARBA00004997"/>
    </source>
</evidence>